<dbReference type="EMBL" id="BAAAJX010000010">
    <property type="protein sequence ID" value="GAA1493700.1"/>
    <property type="molecule type" value="Genomic_DNA"/>
</dbReference>
<feature type="transmembrane region" description="Helical" evidence="1">
    <location>
        <begin position="6"/>
        <end position="26"/>
    </location>
</feature>
<evidence type="ECO:0000313" key="3">
    <source>
        <dbReference type="Proteomes" id="UP001501742"/>
    </source>
</evidence>
<name>A0ABN1ZDJ0_9MICO</name>
<gene>
    <name evidence="2" type="ORF">GCM10009627_20460</name>
</gene>
<reference evidence="2 3" key="1">
    <citation type="journal article" date="2019" name="Int. J. Syst. Evol. Microbiol.">
        <title>The Global Catalogue of Microorganisms (GCM) 10K type strain sequencing project: providing services to taxonomists for standard genome sequencing and annotation.</title>
        <authorList>
            <consortium name="The Broad Institute Genomics Platform"/>
            <consortium name="The Broad Institute Genome Sequencing Center for Infectious Disease"/>
            <person name="Wu L."/>
            <person name="Ma J."/>
        </authorList>
    </citation>
    <scope>NUCLEOTIDE SEQUENCE [LARGE SCALE GENOMIC DNA]</scope>
    <source>
        <strain evidence="2 3">JCM 12140</strain>
    </source>
</reference>
<dbReference type="Proteomes" id="UP001501742">
    <property type="component" value="Unassembled WGS sequence"/>
</dbReference>
<dbReference type="RefSeq" id="WP_204610255.1">
    <property type="nucleotide sequence ID" value="NZ_BAAAJX010000010.1"/>
</dbReference>
<keyword evidence="1" id="KW-0472">Membrane</keyword>
<proteinExistence type="predicted"/>
<comment type="caution">
    <text evidence="2">The sequence shown here is derived from an EMBL/GenBank/DDBJ whole genome shotgun (WGS) entry which is preliminary data.</text>
</comment>
<keyword evidence="1" id="KW-0812">Transmembrane</keyword>
<keyword evidence="3" id="KW-1185">Reference proteome</keyword>
<evidence type="ECO:0008006" key="4">
    <source>
        <dbReference type="Google" id="ProtNLM"/>
    </source>
</evidence>
<evidence type="ECO:0000256" key="1">
    <source>
        <dbReference type="SAM" id="Phobius"/>
    </source>
</evidence>
<keyword evidence="1" id="KW-1133">Transmembrane helix</keyword>
<protein>
    <recommendedName>
        <fullName evidence="4">Lysyl-tRNA synthetase</fullName>
    </recommendedName>
</protein>
<evidence type="ECO:0000313" key="2">
    <source>
        <dbReference type="EMBL" id="GAA1493700.1"/>
    </source>
</evidence>
<accession>A0ABN1ZDJ0</accession>
<organism evidence="2 3">
    <name type="scientific">Curtobacterium herbarum</name>
    <dbReference type="NCBI Taxonomy" id="150122"/>
    <lineage>
        <taxon>Bacteria</taxon>
        <taxon>Bacillati</taxon>
        <taxon>Actinomycetota</taxon>
        <taxon>Actinomycetes</taxon>
        <taxon>Micrococcales</taxon>
        <taxon>Microbacteriaceae</taxon>
        <taxon>Curtobacterium</taxon>
    </lineage>
</organism>
<sequence length="67" mass="7476">MPHGIVSGVVFALTPTILLGVIFWFVMRAIIRADRTERAAYTKIEAEERAKFERERGVTTTAPPTAD</sequence>